<protein>
    <recommendedName>
        <fullName evidence="5">Lytic polysaccharide monooxygenase</fullName>
    </recommendedName>
</protein>
<dbReference type="Gene3D" id="2.70.50.70">
    <property type="match status" value="1"/>
</dbReference>
<gene>
    <name evidence="3" type="ORF">N0V87_002680</name>
</gene>
<dbReference type="EMBL" id="JAPEUV010000018">
    <property type="protein sequence ID" value="KAJ4340060.1"/>
    <property type="molecule type" value="Genomic_DNA"/>
</dbReference>
<accession>A0A9W8X3Y6</accession>
<feature type="chain" id="PRO_5040819701" description="Lytic polysaccharide monooxygenase" evidence="2">
    <location>
        <begin position="21"/>
        <end position="431"/>
    </location>
</feature>
<evidence type="ECO:0000256" key="1">
    <source>
        <dbReference type="SAM" id="MobiDB-lite"/>
    </source>
</evidence>
<feature type="signal peptide" evidence="2">
    <location>
        <begin position="1"/>
        <end position="20"/>
    </location>
</feature>
<feature type="region of interest" description="Disordered" evidence="1">
    <location>
        <begin position="183"/>
        <end position="252"/>
    </location>
</feature>
<feature type="compositionally biased region" description="Low complexity" evidence="1">
    <location>
        <begin position="220"/>
        <end position="249"/>
    </location>
</feature>
<sequence>MSLRSVLMATATLCAYVADAHIIMAKPVPFSVDKIDNSPITKSQFPCKSNLGFTVSEMNSMKVGEQQTISFKGTAVHGGGSCQLSVTTDTEPTENSKFKVIKSIEGGCPGVDGTTNEYQFEIPDSIPNGKATFAWTWFSKMSGAPELYMNCAPIEVTGGASDTSKFDALPDMLVANIGEGCTSPQNFATEYPDPGSVVEKGNTNDQKPPTGSCGATGTTPANPSSPAGSGAPASSAAGGQASAAPSSAGGNDGMYTPPAGAGATSAAATSAAATSAAAAPTGAASAPAVSKPAATSAAATGGAGGVFAPGASSAAAGASTKTTLVTVTGTPFAPAVSAPAATTPAAGTGASGAAPTSAPAAGGSSTGTCSTNGAIVCNGTTQFGICNNGSVVWQAVAAGTTCNNGTIAKRAYNGRVVRRNRRSLVGHVHKH</sequence>
<reference evidence="3" key="1">
    <citation type="submission" date="2022-10" db="EMBL/GenBank/DDBJ databases">
        <title>Tapping the CABI collections for fungal endophytes: first genome assemblies for Collariella, Neodidymelliopsis, Ascochyta clinopodiicola, Didymella pomorum, Didymosphaeria variabile, Neocosmospora piperis and Neocucurbitaria cava.</title>
        <authorList>
            <person name="Hill R."/>
        </authorList>
    </citation>
    <scope>NUCLEOTIDE SEQUENCE</scope>
    <source>
        <strain evidence="3">IMI 360193</strain>
    </source>
</reference>
<name>A0A9W8X3Y6_9PLEO</name>
<dbReference type="Proteomes" id="UP001140562">
    <property type="component" value="Unassembled WGS sequence"/>
</dbReference>
<evidence type="ECO:0008006" key="5">
    <source>
        <dbReference type="Google" id="ProtNLM"/>
    </source>
</evidence>
<dbReference type="PANTHER" id="PTHR36182">
    <property type="entry name" value="PROTEIN, PUTATIVE (AFU_ORTHOLOGUE AFUA_6G10930)-RELATED"/>
    <property type="match status" value="1"/>
</dbReference>
<keyword evidence="4" id="KW-1185">Reference proteome</keyword>
<keyword evidence="2" id="KW-0732">Signal</keyword>
<evidence type="ECO:0000256" key="2">
    <source>
        <dbReference type="SAM" id="SignalP"/>
    </source>
</evidence>
<dbReference type="PANTHER" id="PTHR36182:SF2">
    <property type="entry name" value="LYTIC POLYSACCHARIDE MONOOXYGENASE"/>
    <property type="match status" value="1"/>
</dbReference>
<evidence type="ECO:0000313" key="4">
    <source>
        <dbReference type="Proteomes" id="UP001140562"/>
    </source>
</evidence>
<feature type="region of interest" description="Disordered" evidence="1">
    <location>
        <begin position="338"/>
        <end position="365"/>
    </location>
</feature>
<comment type="caution">
    <text evidence="3">The sequence shown here is derived from an EMBL/GenBank/DDBJ whole genome shotgun (WGS) entry which is preliminary data.</text>
</comment>
<proteinExistence type="predicted"/>
<feature type="compositionally biased region" description="Polar residues" evidence="1">
    <location>
        <begin position="201"/>
        <end position="219"/>
    </location>
</feature>
<evidence type="ECO:0000313" key="3">
    <source>
        <dbReference type="EMBL" id="KAJ4340060.1"/>
    </source>
</evidence>
<dbReference type="OrthoDB" id="2342176at2759"/>
<dbReference type="AlphaFoldDB" id="A0A9W8X3Y6"/>
<organism evidence="3 4">
    <name type="scientific">Didymella glomerata</name>
    <dbReference type="NCBI Taxonomy" id="749621"/>
    <lineage>
        <taxon>Eukaryota</taxon>
        <taxon>Fungi</taxon>
        <taxon>Dikarya</taxon>
        <taxon>Ascomycota</taxon>
        <taxon>Pezizomycotina</taxon>
        <taxon>Dothideomycetes</taxon>
        <taxon>Pleosporomycetidae</taxon>
        <taxon>Pleosporales</taxon>
        <taxon>Pleosporineae</taxon>
        <taxon>Didymellaceae</taxon>
        <taxon>Didymella</taxon>
    </lineage>
</organism>